<dbReference type="InterPro" id="IPR013022">
    <property type="entry name" value="Xyl_isomerase-like_TIM-brl"/>
</dbReference>
<dbReference type="SUPFAM" id="SSF51658">
    <property type="entry name" value="Xylose isomerase-like"/>
    <property type="match status" value="1"/>
</dbReference>
<dbReference type="RefSeq" id="WP_202656159.1">
    <property type="nucleotide sequence ID" value="NZ_JAESWB010000371.1"/>
</dbReference>
<evidence type="ECO:0000313" key="3">
    <source>
        <dbReference type="Proteomes" id="UP000623967"/>
    </source>
</evidence>
<dbReference type="GO" id="GO:0016853">
    <property type="term" value="F:isomerase activity"/>
    <property type="evidence" value="ECO:0007669"/>
    <property type="project" value="UniProtKB-KW"/>
</dbReference>
<gene>
    <name evidence="2" type="ORF">JK635_22470</name>
</gene>
<dbReference type="PANTHER" id="PTHR12110:SF52">
    <property type="entry name" value="XYLOSE ISOMERASE"/>
    <property type="match status" value="1"/>
</dbReference>
<dbReference type="InterPro" id="IPR050312">
    <property type="entry name" value="IolE/XylAMocC-like"/>
</dbReference>
<evidence type="ECO:0000313" key="2">
    <source>
        <dbReference type="EMBL" id="MBL4954927.1"/>
    </source>
</evidence>
<evidence type="ECO:0000259" key="1">
    <source>
        <dbReference type="Pfam" id="PF01261"/>
    </source>
</evidence>
<keyword evidence="2" id="KW-0413">Isomerase</keyword>
<dbReference type="Proteomes" id="UP000623967">
    <property type="component" value="Unassembled WGS sequence"/>
</dbReference>
<dbReference type="PANTHER" id="PTHR12110">
    <property type="entry name" value="HYDROXYPYRUVATE ISOMERASE"/>
    <property type="match status" value="1"/>
</dbReference>
<dbReference type="Gene3D" id="3.20.20.150">
    <property type="entry name" value="Divalent-metal-dependent TIM barrel enzymes"/>
    <property type="match status" value="1"/>
</dbReference>
<reference evidence="2 3" key="1">
    <citation type="submission" date="2021-01" db="EMBL/GenBank/DDBJ databases">
        <title>Genome public.</title>
        <authorList>
            <person name="Liu C."/>
            <person name="Sun Q."/>
        </authorList>
    </citation>
    <scope>NUCLEOTIDE SEQUENCE [LARGE SCALE GENOMIC DNA]</scope>
    <source>
        <strain evidence="2 3">YIM B02564</strain>
    </source>
</reference>
<dbReference type="Pfam" id="PF01261">
    <property type="entry name" value="AP_endonuc_2"/>
    <property type="match status" value="1"/>
</dbReference>
<organism evidence="2 3">
    <name type="scientific">Neobacillus paridis</name>
    <dbReference type="NCBI Taxonomy" id="2803862"/>
    <lineage>
        <taxon>Bacteria</taxon>
        <taxon>Bacillati</taxon>
        <taxon>Bacillota</taxon>
        <taxon>Bacilli</taxon>
        <taxon>Bacillales</taxon>
        <taxon>Bacillaceae</taxon>
        <taxon>Neobacillus</taxon>
    </lineage>
</organism>
<sequence length="273" mass="30629">MENFQSFDRLSLNQATTQRWNLREAVDGCARAEIPWIGLWRDKIAEIGLKESSKLVRDVGLKVSGIIKGGMFPSASVGEWQRIIDENRRAIEETAELGANALVMVGGGLPNKDLDYARKQFKEGIAELVPFAQTHGVKLGIEPLHPMFAADRSVVVTLAQANEIAKSYHPNDVGVVIDVYHVWWDPDLYNQISYTGEHIIGFHVSDWLIPTPDMLKGRGMMGDGIIEIRRIRKAVDAAGYTGPIEVEIFNQQLWDQPGDEVLEVVKKRFLEHV</sequence>
<dbReference type="InterPro" id="IPR036237">
    <property type="entry name" value="Xyl_isomerase-like_sf"/>
</dbReference>
<dbReference type="EMBL" id="JAESWB010000371">
    <property type="protein sequence ID" value="MBL4954927.1"/>
    <property type="molecule type" value="Genomic_DNA"/>
</dbReference>
<accession>A0ABS1TUD8</accession>
<keyword evidence="3" id="KW-1185">Reference proteome</keyword>
<comment type="caution">
    <text evidence="2">The sequence shown here is derived from an EMBL/GenBank/DDBJ whole genome shotgun (WGS) entry which is preliminary data.</text>
</comment>
<protein>
    <submittedName>
        <fullName evidence="2">Sugar phosphate isomerase/epimerase</fullName>
    </submittedName>
</protein>
<name>A0ABS1TUD8_9BACI</name>
<feature type="domain" description="Xylose isomerase-like TIM barrel" evidence="1">
    <location>
        <begin position="40"/>
        <end position="259"/>
    </location>
</feature>
<proteinExistence type="predicted"/>